<accession>A0ABY6CIM2</accession>
<dbReference type="GO" id="GO:0016757">
    <property type="term" value="F:glycosyltransferase activity"/>
    <property type="evidence" value="ECO:0007669"/>
    <property type="project" value="UniProtKB-KW"/>
</dbReference>
<dbReference type="CDD" id="cd03801">
    <property type="entry name" value="GT4_PimA-like"/>
    <property type="match status" value="1"/>
</dbReference>
<reference evidence="2 3" key="1">
    <citation type="submission" date="2022-09" db="EMBL/GenBank/DDBJ databases">
        <title>Interaction between co-microsymbionts with complementary sets of symbiotic genes in legume-rhizobium systems.</title>
        <authorList>
            <person name="Safronova V."/>
            <person name="Sazanova A."/>
            <person name="Afonin A."/>
            <person name="Chirak E."/>
        </authorList>
    </citation>
    <scope>NUCLEOTIDE SEQUENCE [LARGE SCALE GENOMIC DNA]</scope>
    <source>
        <strain evidence="2 3">A18/4-1</strain>
    </source>
</reference>
<evidence type="ECO:0000313" key="2">
    <source>
        <dbReference type="EMBL" id="UXN71157.1"/>
    </source>
</evidence>
<name>A0ABY6CIM2_9HYPH</name>
<protein>
    <submittedName>
        <fullName evidence="2">Glycosyltransferase</fullName>
        <ecNumber evidence="2">2.4.-.-</ecNumber>
    </submittedName>
</protein>
<keyword evidence="2" id="KW-0808">Transferase</keyword>
<dbReference type="Pfam" id="PF13524">
    <property type="entry name" value="Glyco_trans_1_2"/>
    <property type="match status" value="1"/>
</dbReference>
<keyword evidence="2" id="KW-0328">Glycosyltransferase</keyword>
<dbReference type="Proteomes" id="UP001061862">
    <property type="component" value="Chromosome"/>
</dbReference>
<gene>
    <name evidence="2" type="ORF">N8A98_08230</name>
</gene>
<proteinExistence type="predicted"/>
<dbReference type="RefSeq" id="WP_262170577.1">
    <property type="nucleotide sequence ID" value="NZ_CP104965.1"/>
</dbReference>
<dbReference type="EMBL" id="CP104965">
    <property type="protein sequence ID" value="UXN71157.1"/>
    <property type="molecule type" value="Genomic_DNA"/>
</dbReference>
<dbReference type="EC" id="2.4.-.-" evidence="2"/>
<keyword evidence="3" id="KW-1185">Reference proteome</keyword>
<sequence>MHFVFYTHSLVSDWNHGNAHFLRGVMRDLLRRGHSAIALEPADAWSRQNLVESQGRQAVERFAADFPGLQSQQYGADFDHAAVIGDADVVIVHEWTDPALVARLGQIRRNGARFTLLFHDTHHRAVSARQDIAGLMLQDYDGVLAFGETLRQRYREAGWGRQVFTWHEAADDALFHPLPDIERTKDLIWIGNWGDGERSAEIDEFLIRPAAALGLSGTVRGVRYPDHALAAVRKAGLNYGGWIANADVPPAFARHRVTLHIPRRPYVESLPGIPTIRVFEALAAGIPLLSAPWDDAEGLFRPGQDFLFARTGWQMQDLLREVISDPSLGRQLAANGLETIRARHTCRHRVDQLLAILTRTGSARTVSKAGALETMS</sequence>
<organism evidence="2 3">
    <name type="scientific">Devosia neptuniae</name>
    <dbReference type="NCBI Taxonomy" id="191302"/>
    <lineage>
        <taxon>Bacteria</taxon>
        <taxon>Pseudomonadati</taxon>
        <taxon>Pseudomonadota</taxon>
        <taxon>Alphaproteobacteria</taxon>
        <taxon>Hyphomicrobiales</taxon>
        <taxon>Devosiaceae</taxon>
        <taxon>Devosia</taxon>
    </lineage>
</organism>
<dbReference type="InterPro" id="IPR055259">
    <property type="entry name" value="YkvP/CgeB_Glyco_trans-like"/>
</dbReference>
<evidence type="ECO:0000259" key="1">
    <source>
        <dbReference type="Pfam" id="PF13524"/>
    </source>
</evidence>
<feature type="domain" description="Spore protein YkvP/CgeB glycosyl transferase-like" evidence="1">
    <location>
        <begin position="204"/>
        <end position="355"/>
    </location>
</feature>
<evidence type="ECO:0000313" key="3">
    <source>
        <dbReference type="Proteomes" id="UP001061862"/>
    </source>
</evidence>
<dbReference type="Gene3D" id="3.40.50.2000">
    <property type="entry name" value="Glycogen Phosphorylase B"/>
    <property type="match status" value="2"/>
</dbReference>
<dbReference type="SUPFAM" id="SSF53756">
    <property type="entry name" value="UDP-Glycosyltransferase/glycogen phosphorylase"/>
    <property type="match status" value="1"/>
</dbReference>